<dbReference type="PANTHER" id="PTHR22550:SF5">
    <property type="entry name" value="LEUCINE ZIPPER PROTEIN 4"/>
    <property type="match status" value="1"/>
</dbReference>
<reference evidence="4 5" key="1">
    <citation type="journal article" date="1979" name="Int. J. Syst. Evol. Microbiol.">
        <title>Bacillus globisporus subsp. marinus subsp. nov.</title>
        <authorList>
            <person name="Liu H."/>
        </authorList>
    </citation>
    <scope>NUCLEOTIDE SEQUENCE [LARGE SCALE GENOMIC DNA]</scope>
    <source>
        <strain evidence="4 5">DSM 1297</strain>
    </source>
</reference>
<keyword evidence="5" id="KW-1185">Reference proteome</keyword>
<feature type="transmembrane region" description="Helical" evidence="3">
    <location>
        <begin position="15"/>
        <end position="35"/>
    </location>
</feature>
<evidence type="ECO:0000256" key="2">
    <source>
        <dbReference type="ARBA" id="ARBA00023136"/>
    </source>
</evidence>
<gene>
    <name evidence="4" type="ORF">AB1471_11570</name>
</gene>
<evidence type="ECO:0000256" key="3">
    <source>
        <dbReference type="SAM" id="Phobius"/>
    </source>
</evidence>
<organism evidence="4 5">
    <name type="scientific">Jeotgalibacillus marinus</name>
    <dbReference type="NCBI Taxonomy" id="86667"/>
    <lineage>
        <taxon>Bacteria</taxon>
        <taxon>Bacillati</taxon>
        <taxon>Bacillota</taxon>
        <taxon>Bacilli</taxon>
        <taxon>Bacillales</taxon>
        <taxon>Caryophanaceae</taxon>
        <taxon>Jeotgalibacillus</taxon>
    </lineage>
</organism>
<dbReference type="Pfam" id="PF03323">
    <property type="entry name" value="GerA"/>
    <property type="match status" value="1"/>
</dbReference>
<accession>A0ABV3Q5L8</accession>
<protein>
    <submittedName>
        <fullName evidence="4">Spore germination protein</fullName>
    </submittedName>
</protein>
<feature type="transmembrane region" description="Helical" evidence="3">
    <location>
        <begin position="427"/>
        <end position="448"/>
    </location>
</feature>
<feature type="transmembrane region" description="Helical" evidence="3">
    <location>
        <begin position="337"/>
        <end position="359"/>
    </location>
</feature>
<keyword evidence="3" id="KW-1133">Transmembrane helix</keyword>
<dbReference type="PIRSF" id="PIRSF005690">
    <property type="entry name" value="GerBA"/>
    <property type="match status" value="1"/>
</dbReference>
<dbReference type="InterPro" id="IPR050768">
    <property type="entry name" value="UPF0353/GerABKA_families"/>
</dbReference>
<dbReference type="EMBL" id="JBFMIA010000010">
    <property type="protein sequence ID" value="MEW9502431.1"/>
    <property type="molecule type" value="Genomic_DNA"/>
</dbReference>
<dbReference type="PANTHER" id="PTHR22550">
    <property type="entry name" value="SPORE GERMINATION PROTEIN"/>
    <property type="match status" value="1"/>
</dbReference>
<keyword evidence="3" id="KW-0812">Transmembrane</keyword>
<dbReference type="InterPro" id="IPR004995">
    <property type="entry name" value="Spore_Ger"/>
</dbReference>
<name>A0ABV3Q5L8_9BACL</name>
<evidence type="ECO:0000313" key="4">
    <source>
        <dbReference type="EMBL" id="MEW9502431.1"/>
    </source>
</evidence>
<feature type="transmembrane region" description="Helical" evidence="3">
    <location>
        <begin position="460"/>
        <end position="488"/>
    </location>
</feature>
<feature type="transmembrane region" description="Helical" evidence="3">
    <location>
        <begin position="379"/>
        <end position="397"/>
    </location>
</feature>
<proteinExistence type="inferred from homology"/>
<sequence>MPSFETIKSFLPEMYIYGIALITLFVPLVISKLYYLSIKDPSKQSDWVDETSSFLSYDFEENVSLVKEELGDSSDMVLRTFQLGDENLKTALIFLKDIVDIEMINNNILQPLMTDSPYNDLQDYMDQIKNGLLPVSEMYETDCVKTISINMLQGNAVLLFQGTDHAFILKTPKSKTRSLEEPVTETLVRGPRLGFNEDIGENIALLRKAGVNTDLRLISSQVGSRFNKEVVISFVEGIADPTLVESVKRKIQNIMIDNVPESGIIEQLIEDQPLSFFPQVQNTERPDKVIAAMAEGRVAILLDGTPFALIVPVTLSMFLQSPEDYYHRSISATLNRWLRYIAAFLTVFSTPLYIAFVSFHQGLLPTQLAMSIIGAREGMPFSIIIEALIMEVAIEILREAGLRLPKPIGQAVGIVGGLVIGEAAVEAGIVSPATVIVVALSAIASFSLPQYSMSTSLRMIRFLAMFLSASFGLFGVLVFFLFFCIHLVKLNSFNTPYLSPAIPYSTSDWKDLLVRMPIKMMNKRPKFLRPKNSIRKQ</sequence>
<evidence type="ECO:0000313" key="5">
    <source>
        <dbReference type="Proteomes" id="UP001556040"/>
    </source>
</evidence>
<comment type="similarity">
    <text evidence="1">Belongs to the GerABKA family.</text>
</comment>
<comment type="caution">
    <text evidence="4">The sequence shown here is derived from an EMBL/GenBank/DDBJ whole genome shotgun (WGS) entry which is preliminary data.</text>
</comment>
<keyword evidence="2 3" id="KW-0472">Membrane</keyword>
<evidence type="ECO:0000256" key="1">
    <source>
        <dbReference type="ARBA" id="ARBA00005278"/>
    </source>
</evidence>
<dbReference type="Proteomes" id="UP001556040">
    <property type="component" value="Unassembled WGS sequence"/>
</dbReference>